<proteinExistence type="predicted"/>
<accession>A0A2T4YPP2</accession>
<dbReference type="GO" id="GO:0003676">
    <property type="term" value="F:nucleic acid binding"/>
    <property type="evidence" value="ECO:0007669"/>
    <property type="project" value="InterPro"/>
</dbReference>
<comment type="caution">
    <text evidence="1">The sequence shown here is derived from an EMBL/GenBank/DDBJ whole genome shotgun (WGS) entry which is preliminary data.</text>
</comment>
<dbReference type="EMBL" id="PZZN01000002">
    <property type="protein sequence ID" value="PTM45485.1"/>
    <property type="molecule type" value="Genomic_DNA"/>
</dbReference>
<dbReference type="Proteomes" id="UP000240996">
    <property type="component" value="Unassembled WGS sequence"/>
</dbReference>
<organism evidence="1 2">
    <name type="scientific">Sphingomonas aerolata</name>
    <dbReference type="NCBI Taxonomy" id="185951"/>
    <lineage>
        <taxon>Bacteria</taxon>
        <taxon>Pseudomonadati</taxon>
        <taxon>Pseudomonadota</taxon>
        <taxon>Alphaproteobacteria</taxon>
        <taxon>Sphingomonadales</taxon>
        <taxon>Sphingomonadaceae</taxon>
        <taxon>Sphingomonas</taxon>
    </lineage>
</organism>
<evidence type="ECO:0000313" key="1">
    <source>
        <dbReference type="EMBL" id="PTM45485.1"/>
    </source>
</evidence>
<keyword evidence="2" id="KW-1185">Reference proteome</keyword>
<evidence type="ECO:0000313" key="2">
    <source>
        <dbReference type="Proteomes" id="UP000240996"/>
    </source>
</evidence>
<dbReference type="AlphaFoldDB" id="A0A2T4YPP2"/>
<dbReference type="Gene3D" id="3.40.1350.10">
    <property type="match status" value="1"/>
</dbReference>
<dbReference type="InterPro" id="IPR011856">
    <property type="entry name" value="tRNA_endonuc-like_dom_sf"/>
</dbReference>
<reference evidence="1 2" key="1">
    <citation type="submission" date="2018-04" db="EMBL/GenBank/DDBJ databases">
        <title>Genomic Encyclopedia of Type Strains, Phase III (KMG-III): the genomes of soil and plant-associated and newly described type strains.</title>
        <authorList>
            <person name="Whitman W."/>
        </authorList>
    </citation>
    <scope>NUCLEOTIDE SEQUENCE [LARGE SCALE GENOMIC DNA]</scope>
    <source>
        <strain evidence="1 2">NW12</strain>
    </source>
</reference>
<gene>
    <name evidence="1" type="ORF">C8J24_1702</name>
</gene>
<name>A0A2T4YPP2_9SPHN</name>
<sequence>MPIRHSIWKVGSAPAPLGESALPSEALLEQMIVAAPQILSDEWMIIGRQEDTGFGGRIDLLAIAPDGGLVLIELKRGRTPRDVVAQAIDYATWAEALDAEAIGRVYARFSNGGNLAADFRARFGMLLDEATLNQSLQIVIVAAGLDASSERIVGYLAKRGIAINVLCFQVFDTDAGQLLSRAWLIDPVETQVAATVETRQGEREPWNGEYYVSFGHGLGRDWDEARRYGFISAGGGAWYSGTLRLLDPGDRVWVKAPGYGFVGVGVVRGEPVAMRDFELRNGEGASVPAADLLAKASYHREFIDDLDRCEYFVPVEWIVSVGLGGAIHEVGMFGNQNSVCAPKTPKWRHTVDRLKTLFPAWDKTSLNSAT</sequence>
<protein>
    <submittedName>
        <fullName evidence="1">Uncharacterized protein DUF91</fullName>
    </submittedName>
</protein>
<dbReference type="RefSeq" id="WP_107931713.1">
    <property type="nucleotide sequence ID" value="NZ_PZZN01000002.1"/>
</dbReference>